<protein>
    <submittedName>
        <fullName evidence="2">Nuclear transport factor 2 family protein</fullName>
    </submittedName>
</protein>
<dbReference type="AlphaFoldDB" id="A0A558B114"/>
<evidence type="ECO:0000313" key="2">
    <source>
        <dbReference type="EMBL" id="TVT30219.1"/>
    </source>
</evidence>
<feature type="domain" description="SnoaL-like" evidence="1">
    <location>
        <begin position="2"/>
        <end position="124"/>
    </location>
</feature>
<reference evidence="2 3" key="1">
    <citation type="submission" date="2019-07" db="EMBL/GenBank/DDBJ databases">
        <authorList>
            <person name="Duangmal K."/>
            <person name="Teo W.F.A."/>
        </authorList>
    </citation>
    <scope>NUCLEOTIDE SEQUENCE [LARGE SCALE GENOMIC DNA]</scope>
    <source>
        <strain evidence="2 3">TBRC 6029</strain>
    </source>
</reference>
<evidence type="ECO:0000313" key="3">
    <source>
        <dbReference type="Proteomes" id="UP000320011"/>
    </source>
</evidence>
<evidence type="ECO:0000259" key="1">
    <source>
        <dbReference type="Pfam" id="PF13577"/>
    </source>
</evidence>
<proteinExistence type="predicted"/>
<reference evidence="2 3" key="2">
    <citation type="submission" date="2019-08" db="EMBL/GenBank/DDBJ databases">
        <title>Amycolatopsis acidicola sp. nov., isolated from peat swamp forest soil.</title>
        <authorList>
            <person name="Srisuk N."/>
        </authorList>
    </citation>
    <scope>NUCLEOTIDE SEQUENCE [LARGE SCALE GENOMIC DNA]</scope>
    <source>
        <strain evidence="2 3">TBRC 6029</strain>
    </source>
</reference>
<dbReference type="InterPro" id="IPR037401">
    <property type="entry name" value="SnoaL-like"/>
</dbReference>
<accession>A0A558B114</accession>
<sequence length="137" mass="15023">MAEIHQLYGAQSHFIDNGLARAWAGTFTADGQFRSPSYPAPVNGASELVAFAERFFAAGRDAGETVRHVVTNTYVTRTGPECLTVQAYLQIVATPAGGPSRLVRQTTISDELVADGGRWRIRCRTVHRDDQRPPHGR</sequence>
<dbReference type="Pfam" id="PF13577">
    <property type="entry name" value="SnoaL_4"/>
    <property type="match status" value="1"/>
</dbReference>
<organism evidence="2 3">
    <name type="scientific">Amycolatopsis rhizosphaerae</name>
    <dbReference type="NCBI Taxonomy" id="2053003"/>
    <lineage>
        <taxon>Bacteria</taxon>
        <taxon>Bacillati</taxon>
        <taxon>Actinomycetota</taxon>
        <taxon>Actinomycetes</taxon>
        <taxon>Pseudonocardiales</taxon>
        <taxon>Pseudonocardiaceae</taxon>
        <taxon>Amycolatopsis</taxon>
    </lineage>
</organism>
<dbReference type="Gene3D" id="3.10.450.50">
    <property type="match status" value="1"/>
</dbReference>
<dbReference type="InterPro" id="IPR032710">
    <property type="entry name" value="NTF2-like_dom_sf"/>
</dbReference>
<dbReference type="SUPFAM" id="SSF54427">
    <property type="entry name" value="NTF2-like"/>
    <property type="match status" value="1"/>
</dbReference>
<comment type="caution">
    <text evidence="2">The sequence shown here is derived from an EMBL/GenBank/DDBJ whole genome shotgun (WGS) entry which is preliminary data.</text>
</comment>
<dbReference type="EMBL" id="VJWX01000423">
    <property type="protein sequence ID" value="TVT30219.1"/>
    <property type="molecule type" value="Genomic_DNA"/>
</dbReference>
<dbReference type="Proteomes" id="UP000320011">
    <property type="component" value="Unassembled WGS sequence"/>
</dbReference>
<keyword evidence="3" id="KW-1185">Reference proteome</keyword>
<dbReference type="OrthoDB" id="9130903at2"/>
<name>A0A558B114_9PSEU</name>
<gene>
    <name evidence="2" type="ORF">FNH05_29420</name>
</gene>